<dbReference type="Proteomes" id="UP000234331">
    <property type="component" value="Unassembled WGS sequence"/>
</dbReference>
<evidence type="ECO:0000256" key="1">
    <source>
        <dbReference type="SAM" id="MobiDB-lite"/>
    </source>
</evidence>
<dbReference type="AlphaFoldDB" id="A0A2I2KQ75"/>
<keyword evidence="2" id="KW-0812">Transmembrane</keyword>
<evidence type="ECO:0000313" key="4">
    <source>
        <dbReference type="Proteomes" id="UP000234331"/>
    </source>
</evidence>
<dbReference type="EMBL" id="FZMO01000113">
    <property type="protein sequence ID" value="SNQ47809.1"/>
    <property type="molecule type" value="Genomic_DNA"/>
</dbReference>
<name>A0A2I2KQ75_9ACTN</name>
<evidence type="ECO:0000313" key="3">
    <source>
        <dbReference type="EMBL" id="SNQ47809.1"/>
    </source>
</evidence>
<accession>A0A2I2KQ75</accession>
<keyword evidence="4" id="KW-1185">Reference proteome</keyword>
<keyword evidence="2" id="KW-0472">Membrane</keyword>
<organism evidence="3 4">
    <name type="scientific">Frankia canadensis</name>
    <dbReference type="NCBI Taxonomy" id="1836972"/>
    <lineage>
        <taxon>Bacteria</taxon>
        <taxon>Bacillati</taxon>
        <taxon>Actinomycetota</taxon>
        <taxon>Actinomycetes</taxon>
        <taxon>Frankiales</taxon>
        <taxon>Frankiaceae</taxon>
        <taxon>Frankia</taxon>
    </lineage>
</organism>
<dbReference type="RefSeq" id="WP_101831586.1">
    <property type="nucleotide sequence ID" value="NZ_FZMO01000113.1"/>
</dbReference>
<feature type="transmembrane region" description="Helical" evidence="2">
    <location>
        <begin position="57"/>
        <end position="74"/>
    </location>
</feature>
<reference evidence="3 4" key="1">
    <citation type="submission" date="2017-06" db="EMBL/GenBank/DDBJ databases">
        <authorList>
            <person name="Kim H.J."/>
            <person name="Triplett B.A."/>
        </authorList>
    </citation>
    <scope>NUCLEOTIDE SEQUENCE [LARGE SCALE GENOMIC DNA]</scope>
    <source>
        <strain evidence="3">FRACA_ARgP5</strain>
    </source>
</reference>
<gene>
    <name evidence="3" type="ORF">FRACA_200047</name>
</gene>
<proteinExistence type="predicted"/>
<evidence type="ECO:0000256" key="2">
    <source>
        <dbReference type="SAM" id="Phobius"/>
    </source>
</evidence>
<feature type="region of interest" description="Disordered" evidence="1">
    <location>
        <begin position="88"/>
        <end position="109"/>
    </location>
</feature>
<protein>
    <submittedName>
        <fullName evidence="3">Uncharacterized protein</fullName>
    </submittedName>
</protein>
<sequence length="109" mass="11299">MTAGRLAAVTAADRAAADESSAGRRVRMGSRRKRPEEIDPQAVRAAWERQAEREARILGVLGALLCCAFLLCLGGDARGVPVGMATADATTRPGIALAPTPEPARSSAS</sequence>
<feature type="region of interest" description="Disordered" evidence="1">
    <location>
        <begin position="17"/>
        <end position="37"/>
    </location>
</feature>
<feature type="compositionally biased region" description="Basic residues" evidence="1">
    <location>
        <begin position="24"/>
        <end position="33"/>
    </location>
</feature>
<keyword evidence="2" id="KW-1133">Transmembrane helix</keyword>